<evidence type="ECO:0000256" key="7">
    <source>
        <dbReference type="ARBA" id="ARBA00023080"/>
    </source>
</evidence>
<keyword evidence="7" id="KW-0546">Nucleotide metabolism</keyword>
<dbReference type="PIRSF" id="PIRSF001251">
    <property type="entry name" value="AMP_deaminase_met"/>
    <property type="match status" value="1"/>
</dbReference>
<accession>A0ABD2J6T2</accession>
<dbReference type="PROSITE" id="PS00485">
    <property type="entry name" value="A_DEAMINASE"/>
    <property type="match status" value="1"/>
</dbReference>
<keyword evidence="11" id="KW-1185">Reference proteome</keyword>
<dbReference type="PANTHER" id="PTHR11359:SF0">
    <property type="entry name" value="AMP DEAMINASE"/>
    <property type="match status" value="1"/>
</dbReference>
<comment type="cofactor">
    <cofactor evidence="1 9">
        <name>Zn(2+)</name>
        <dbReference type="ChEBI" id="CHEBI:29105"/>
    </cofactor>
</comment>
<dbReference type="GO" id="GO:0003876">
    <property type="term" value="F:AMP deaminase activity"/>
    <property type="evidence" value="ECO:0007669"/>
    <property type="project" value="UniProtKB-EC"/>
</dbReference>
<comment type="similarity">
    <text evidence="3 9">Belongs to the metallo-dependent hydrolases superfamily. Adenosine and AMP deaminases family.</text>
</comment>
<dbReference type="PANTHER" id="PTHR11359">
    <property type="entry name" value="AMP DEAMINASE"/>
    <property type="match status" value="1"/>
</dbReference>
<proteinExistence type="inferred from homology"/>
<dbReference type="EC" id="3.5.4.6" evidence="9"/>
<gene>
    <name evidence="10" type="ORF">niasHT_035240</name>
</gene>
<evidence type="ECO:0000313" key="11">
    <source>
        <dbReference type="Proteomes" id="UP001620626"/>
    </source>
</evidence>
<evidence type="ECO:0000256" key="6">
    <source>
        <dbReference type="ARBA" id="ARBA00022833"/>
    </source>
</evidence>
<dbReference type="Gene3D" id="3.20.20.140">
    <property type="entry name" value="Metal-dependent hydrolases"/>
    <property type="match status" value="1"/>
</dbReference>
<keyword evidence="4 9" id="KW-0479">Metal-binding</keyword>
<evidence type="ECO:0000256" key="5">
    <source>
        <dbReference type="ARBA" id="ARBA00022801"/>
    </source>
</evidence>
<dbReference type="NCBIfam" id="TIGR01429">
    <property type="entry name" value="AMP_deaminase"/>
    <property type="match status" value="1"/>
</dbReference>
<dbReference type="FunFam" id="4.10.800.20:FF:000001">
    <property type="entry name" value="AMP deaminase"/>
    <property type="match status" value="1"/>
</dbReference>
<dbReference type="SUPFAM" id="SSF51556">
    <property type="entry name" value="Metallo-dependent hydrolases"/>
    <property type="match status" value="1"/>
</dbReference>
<evidence type="ECO:0000256" key="2">
    <source>
        <dbReference type="ARBA" id="ARBA00004955"/>
    </source>
</evidence>
<dbReference type="InterPro" id="IPR006650">
    <property type="entry name" value="A/AMP_deam_AS"/>
</dbReference>
<dbReference type="FunFam" id="3.20.20.140:FF:000035">
    <property type="entry name" value="Probable amp deaminase"/>
    <property type="match status" value="1"/>
</dbReference>
<evidence type="ECO:0000256" key="3">
    <source>
        <dbReference type="ARBA" id="ARBA00006676"/>
    </source>
</evidence>
<evidence type="ECO:0000256" key="9">
    <source>
        <dbReference type="PIRNR" id="PIRNR001251"/>
    </source>
</evidence>
<keyword evidence="6" id="KW-0862">Zinc</keyword>
<dbReference type="Pfam" id="PF19326">
    <property type="entry name" value="AMP_deaminase"/>
    <property type="match status" value="1"/>
</dbReference>
<evidence type="ECO:0000256" key="1">
    <source>
        <dbReference type="ARBA" id="ARBA00001947"/>
    </source>
</evidence>
<sequence length="680" mass="78533">MDPKSKKEEKAGLVADARESLQLRAGQHIELHSYRDATNVNYQRMCLDSEESAGVPPKELRSAARSLINALELRSVYMSRIGTHFPTTTRNFVDGKYPDELRKQKMKSKKTSDTMYPREVSVEHWGAPLQQTYEQQFQLRRANGIVEVTQKDGDGWRIAPALEEFYLSRDQFYADYTMVNDLLADGPLKTFCFKRLSLLNSRFSTHVLLNEELENEEQRNISHRDFYNVRKVDNHIHAASSMNHKHLLRFMKKKIRTDANVVVMKDKSGKEVTLSELFGQINVRPYDLSVDMLDVNADKDTFQRFDRFNSKYNPIGRNELREIFIKTDNYMGGKYFAELMLEVFSDLEESKYQQMEPRLSIYGRATDEWHKLANWAVKNNVRSPNARWLIQVPRLFDIYCTKGILANFDEFLNNLFMPLFEVTNNPNSDPQLHEFLLQVSGFDSVDDESKTESEDLTKDSPKPADYTSKKNPSYAYYMYYMYANLAVLNAFRRLRGLNAFALRPHCGEAGAVSHLSIGFLTSESIAHGIKLVNAPALHYLYYLAQIGIAMSPMSNNNLFLTYERNPMPVYLKQGLNVSLSTDDPLQFHLTKEPLMEEYSIARQLWKLTFCDMCELAKNSILQSGFEDDLKMRWLGPGFKEEGVLGNDIACSNVPDVRVSFRHETLVNELINLYKAKMLPK</sequence>
<protein>
    <recommendedName>
        <fullName evidence="9">AMP deaminase</fullName>
        <ecNumber evidence="9">3.5.4.6</ecNumber>
    </recommendedName>
</protein>
<evidence type="ECO:0000256" key="8">
    <source>
        <dbReference type="ARBA" id="ARBA00054146"/>
    </source>
</evidence>
<dbReference type="InterPro" id="IPR006329">
    <property type="entry name" value="AMPD"/>
</dbReference>
<name>A0ABD2J6T2_9BILA</name>
<evidence type="ECO:0000313" key="10">
    <source>
        <dbReference type="EMBL" id="KAL3084438.1"/>
    </source>
</evidence>
<comment type="catalytic activity">
    <reaction evidence="9">
        <text>AMP + H2O + H(+) = IMP + NH4(+)</text>
        <dbReference type="Rhea" id="RHEA:14777"/>
        <dbReference type="ChEBI" id="CHEBI:15377"/>
        <dbReference type="ChEBI" id="CHEBI:15378"/>
        <dbReference type="ChEBI" id="CHEBI:28938"/>
        <dbReference type="ChEBI" id="CHEBI:58053"/>
        <dbReference type="ChEBI" id="CHEBI:456215"/>
        <dbReference type="EC" id="3.5.4.6"/>
    </reaction>
</comment>
<comment type="function">
    <text evidence="8">AMP deaminase plays a critical role in energy metabolism. Catalyzes the deamination of AMP to IMP and plays an important role in the purine nucleotide cycle.</text>
</comment>
<comment type="caution">
    <text evidence="10">The sequence shown here is derived from an EMBL/GenBank/DDBJ whole genome shotgun (WGS) entry which is preliminary data.</text>
</comment>
<dbReference type="Proteomes" id="UP001620626">
    <property type="component" value="Unassembled WGS sequence"/>
</dbReference>
<organism evidence="10 11">
    <name type="scientific">Heterodera trifolii</name>
    <dbReference type="NCBI Taxonomy" id="157864"/>
    <lineage>
        <taxon>Eukaryota</taxon>
        <taxon>Metazoa</taxon>
        <taxon>Ecdysozoa</taxon>
        <taxon>Nematoda</taxon>
        <taxon>Chromadorea</taxon>
        <taxon>Rhabditida</taxon>
        <taxon>Tylenchina</taxon>
        <taxon>Tylenchomorpha</taxon>
        <taxon>Tylenchoidea</taxon>
        <taxon>Heteroderidae</taxon>
        <taxon>Heteroderinae</taxon>
        <taxon>Heterodera</taxon>
    </lineage>
</organism>
<evidence type="ECO:0000256" key="4">
    <source>
        <dbReference type="ARBA" id="ARBA00022723"/>
    </source>
</evidence>
<comment type="pathway">
    <text evidence="2">Purine metabolism; IMP biosynthesis via salvage pathway; IMP from AMP: step 1/1.</text>
</comment>
<dbReference type="GO" id="GO:0046872">
    <property type="term" value="F:metal ion binding"/>
    <property type="evidence" value="ECO:0007669"/>
    <property type="project" value="UniProtKB-KW"/>
</dbReference>
<reference evidence="10 11" key="1">
    <citation type="submission" date="2024-10" db="EMBL/GenBank/DDBJ databases">
        <authorList>
            <person name="Kim D."/>
        </authorList>
    </citation>
    <scope>NUCLEOTIDE SEQUENCE [LARGE SCALE GENOMIC DNA]</scope>
    <source>
        <strain evidence="10">BH-2024</strain>
    </source>
</reference>
<keyword evidence="5 9" id="KW-0378">Hydrolase</keyword>
<dbReference type="Gene3D" id="4.10.800.20">
    <property type="match status" value="1"/>
</dbReference>
<dbReference type="GO" id="GO:0006188">
    <property type="term" value="P:IMP biosynthetic process"/>
    <property type="evidence" value="ECO:0007669"/>
    <property type="project" value="UniProtKB-ARBA"/>
</dbReference>
<dbReference type="InterPro" id="IPR032466">
    <property type="entry name" value="Metal_Hydrolase"/>
</dbReference>
<dbReference type="EMBL" id="JBICBT010001079">
    <property type="protein sequence ID" value="KAL3084438.1"/>
    <property type="molecule type" value="Genomic_DNA"/>
</dbReference>
<dbReference type="AlphaFoldDB" id="A0ABD2J6T2"/>